<feature type="domain" description="Bacterial transcriptional activator" evidence="3">
    <location>
        <begin position="1"/>
        <end position="44"/>
    </location>
</feature>
<dbReference type="InterPro" id="IPR027417">
    <property type="entry name" value="P-loop_NTPase"/>
</dbReference>
<keyword evidence="2" id="KW-0804">Transcription</keyword>
<accession>A0A1E3RK07</accession>
<dbReference type="PANTHER" id="PTHR35807">
    <property type="entry name" value="TRANSCRIPTIONAL REGULATOR REDD-RELATED"/>
    <property type="match status" value="1"/>
</dbReference>
<dbReference type="Pfam" id="PF03704">
    <property type="entry name" value="BTAD"/>
    <property type="match status" value="1"/>
</dbReference>
<dbReference type="EMBL" id="MIHA01000007">
    <property type="protein sequence ID" value="ODQ90170.1"/>
    <property type="molecule type" value="Genomic_DNA"/>
</dbReference>
<dbReference type="PANTHER" id="PTHR35807:SF1">
    <property type="entry name" value="TRANSCRIPTIONAL REGULATOR REDD"/>
    <property type="match status" value="1"/>
</dbReference>
<dbReference type="Proteomes" id="UP000094053">
    <property type="component" value="Unassembled WGS sequence"/>
</dbReference>
<organism evidence="6 7">
    <name type="scientific">Mycolicibacterium flavescens</name>
    <name type="common">Mycobacterium flavescens</name>
    <dbReference type="NCBI Taxonomy" id="1776"/>
    <lineage>
        <taxon>Bacteria</taxon>
        <taxon>Bacillati</taxon>
        <taxon>Actinomycetota</taxon>
        <taxon>Actinomycetes</taxon>
        <taxon>Mycobacteriales</taxon>
        <taxon>Mycobacteriaceae</taxon>
        <taxon>Mycolicibacterium</taxon>
    </lineage>
</organism>
<evidence type="ECO:0000259" key="4">
    <source>
        <dbReference type="Pfam" id="PF13191"/>
    </source>
</evidence>
<comment type="caution">
    <text evidence="6">The sequence shown here is derived from an EMBL/GenBank/DDBJ whole genome shotgun (WGS) entry which is preliminary data.</text>
</comment>
<dbReference type="InterPro" id="IPR059106">
    <property type="entry name" value="WHD_MalT"/>
</dbReference>
<dbReference type="SUPFAM" id="SSF52540">
    <property type="entry name" value="P-loop containing nucleoside triphosphate hydrolases"/>
    <property type="match status" value="1"/>
</dbReference>
<dbReference type="GO" id="GO:0003677">
    <property type="term" value="F:DNA binding"/>
    <property type="evidence" value="ECO:0007669"/>
    <property type="project" value="TreeGrafter"/>
</dbReference>
<feature type="domain" description="Orc1-like AAA ATPase" evidence="4">
    <location>
        <begin position="81"/>
        <end position="211"/>
    </location>
</feature>
<dbReference type="AlphaFoldDB" id="A0A1E3RK07"/>
<dbReference type="InterPro" id="IPR041664">
    <property type="entry name" value="AAA_16"/>
</dbReference>
<evidence type="ECO:0000256" key="1">
    <source>
        <dbReference type="ARBA" id="ARBA00023015"/>
    </source>
</evidence>
<gene>
    <name evidence="6" type="ORF">BHQ18_12100</name>
</gene>
<reference evidence="7" key="1">
    <citation type="submission" date="2016-09" db="EMBL/GenBank/DDBJ databases">
        <authorList>
            <person name="Greninger A.L."/>
            <person name="Jerome K.R."/>
            <person name="Mcnair B."/>
            <person name="Wallis C."/>
            <person name="Fang F."/>
        </authorList>
    </citation>
    <scope>NUCLEOTIDE SEQUENCE [LARGE SCALE GENOMIC DNA]</scope>
    <source>
        <strain evidence="7">M6</strain>
    </source>
</reference>
<dbReference type="GO" id="GO:0006355">
    <property type="term" value="P:regulation of DNA-templated transcription"/>
    <property type="evidence" value="ECO:0007669"/>
    <property type="project" value="TreeGrafter"/>
</dbReference>
<evidence type="ECO:0000313" key="7">
    <source>
        <dbReference type="Proteomes" id="UP000094053"/>
    </source>
</evidence>
<dbReference type="InterPro" id="IPR005158">
    <property type="entry name" value="BTAD"/>
</dbReference>
<dbReference type="InterPro" id="IPR011990">
    <property type="entry name" value="TPR-like_helical_dom_sf"/>
</dbReference>
<evidence type="ECO:0000259" key="3">
    <source>
        <dbReference type="Pfam" id="PF03704"/>
    </source>
</evidence>
<evidence type="ECO:0000259" key="5">
    <source>
        <dbReference type="Pfam" id="PF25873"/>
    </source>
</evidence>
<keyword evidence="1" id="KW-0805">Transcription regulation</keyword>
<dbReference type="Gene3D" id="1.25.40.10">
    <property type="entry name" value="Tetratricopeptide repeat domain"/>
    <property type="match status" value="2"/>
</dbReference>
<proteinExistence type="predicted"/>
<feature type="domain" description="MalT-like winged helix" evidence="5">
    <location>
        <begin position="317"/>
        <end position="400"/>
    </location>
</feature>
<name>A0A1E3RK07_MYCFV</name>
<sequence>MLALYRSGRQAEALRVGTELRRRLDAELGVDPSPDLRALETAILKQDSRLQLPDRDAERATVSIKYRPPTSARRLVSRGRLIEKLRGSGGRRLVMIRGPAGSGKTTLAAQWRTVLADEGTAVAWLTVDEDDNNVVWFVTDLIEAVRTVRPTLARQLRQVLEERGPTVIRRVLTSFIDQIDDDGASVVIVIDDWHRITEATTIEALTYLLDHCGAHTQVIVTSRTRSNLPVSRMRARDELVEIDSQDMRFDTSESRAFLLGTCGLALDDTHVASLERTTDGWVVGLQLASLSLRVCRDPGMVISRMSGRDHAIGEYLAENVLDSLQPELRDFLMATSITERISGDLASTLAGTAHGQGLLEEAENRDLFLRRLDPDGEWFRYHQLFAEYLRRRLERDHPDRVAPLHAAASRWFAEQGLQREAVDHAIAADDADRAVELIELFGVDLIRTAKVSTFRGLVSKLPAHIIAHRPRLQLAVGWASAMLQQPEGARSALEAFETAVSACGLPEADLHGARLEADVLRAMLDSWADRTAGVEELLSECLSSPEAAPPFLVSVAANVAAFMALWRFDFDAVRGWQQWAAPYQDRDNPFSRIYGLCLSGMAAREQLDDAGAERCLREALQLAESYGGIRHSDAELLAGALLGELLFERGEVDEAERLLDDSYEFGSSGGTVEFLILRHVVSARVKAARGDRDTAAVRLNEGARVAVALGLPRLRSHVDNELTRMGLPIVGRRGRVDQEALPHGGLGEATAQIRDEAVIRGLSAEQPDLACQLAREWVERLVPQGRPRALLQAKRLLAEAMAAAGRSDDTGQALVTGAPA</sequence>
<dbReference type="Pfam" id="PF25873">
    <property type="entry name" value="WHD_MalT"/>
    <property type="match status" value="1"/>
</dbReference>
<dbReference type="SUPFAM" id="SSF48452">
    <property type="entry name" value="TPR-like"/>
    <property type="match status" value="1"/>
</dbReference>
<dbReference type="Pfam" id="PF13191">
    <property type="entry name" value="AAA_16"/>
    <property type="match status" value="1"/>
</dbReference>
<dbReference type="InterPro" id="IPR051677">
    <property type="entry name" value="AfsR-DnrI-RedD_regulator"/>
</dbReference>
<evidence type="ECO:0000256" key="2">
    <source>
        <dbReference type="ARBA" id="ARBA00023163"/>
    </source>
</evidence>
<evidence type="ECO:0000313" key="6">
    <source>
        <dbReference type="EMBL" id="ODQ90170.1"/>
    </source>
</evidence>
<dbReference type="Gene3D" id="3.40.50.300">
    <property type="entry name" value="P-loop containing nucleotide triphosphate hydrolases"/>
    <property type="match status" value="1"/>
</dbReference>
<protein>
    <submittedName>
        <fullName evidence="6">Uncharacterized protein</fullName>
    </submittedName>
</protein>
<dbReference type="STRING" id="1776.BHQ18_12100"/>
<keyword evidence="7" id="KW-1185">Reference proteome</keyword>